<dbReference type="GO" id="GO:0008835">
    <property type="term" value="F:diaminohydroxyphosphoribosylaminopyrimidine deaminase activity"/>
    <property type="evidence" value="ECO:0007669"/>
    <property type="project" value="UniProtKB-EC"/>
</dbReference>
<dbReference type="InterPro" id="IPR002734">
    <property type="entry name" value="RibDG_C"/>
</dbReference>
<dbReference type="GO" id="GO:0008703">
    <property type="term" value="F:5-amino-6-(5-phosphoribosylamino)uracil reductase activity"/>
    <property type="evidence" value="ECO:0007669"/>
    <property type="project" value="UniProtKB-EC"/>
</dbReference>
<feature type="domain" description="CMP/dCMP-type deaminase" evidence="17">
    <location>
        <begin position="9"/>
        <end position="131"/>
    </location>
</feature>
<dbReference type="UniPathway" id="UPA00275">
    <property type="reaction ID" value="UER00401"/>
</dbReference>
<dbReference type="InterPro" id="IPR002125">
    <property type="entry name" value="CMP_dCMP_dom"/>
</dbReference>
<accession>A0A0S4N179</accession>
<gene>
    <name evidence="18" type="ORF">JGI1_00964</name>
</gene>
<feature type="binding site" evidence="15">
    <location>
        <position position="176"/>
    </location>
    <ligand>
        <name>substrate</name>
    </ligand>
</feature>
<evidence type="ECO:0000256" key="10">
    <source>
        <dbReference type="ARBA" id="ARBA00022857"/>
    </source>
</evidence>
<dbReference type="InterPro" id="IPR004794">
    <property type="entry name" value="Eubact_RibD"/>
</dbReference>
<evidence type="ECO:0000256" key="9">
    <source>
        <dbReference type="ARBA" id="ARBA00022833"/>
    </source>
</evidence>
<dbReference type="SUPFAM" id="SSF53927">
    <property type="entry name" value="Cytidine deaminase-like"/>
    <property type="match status" value="1"/>
</dbReference>
<keyword evidence="12" id="KW-0511">Multifunctional enzyme</keyword>
<feature type="binding site" evidence="16">
    <location>
        <position position="83"/>
    </location>
    <ligand>
        <name>Zn(2+)</name>
        <dbReference type="ChEBI" id="CHEBI:29105"/>
        <note>catalytic</note>
    </ligand>
</feature>
<dbReference type="RefSeq" id="WP_140944723.1">
    <property type="nucleotide sequence ID" value="NZ_FAOO01000005.1"/>
</dbReference>
<keyword evidence="8 13" id="KW-0378">Hydrolase</keyword>
<evidence type="ECO:0000256" key="3">
    <source>
        <dbReference type="ARBA" id="ARBA00004910"/>
    </source>
</evidence>
<feature type="binding site" evidence="16">
    <location>
        <position position="58"/>
    </location>
    <ligand>
        <name>Zn(2+)</name>
        <dbReference type="ChEBI" id="CHEBI:29105"/>
        <note>catalytic</note>
    </ligand>
</feature>
<dbReference type="EC" id="3.5.4.26" evidence="13"/>
<keyword evidence="7 13" id="KW-0479">Metal-binding</keyword>
<evidence type="ECO:0000256" key="12">
    <source>
        <dbReference type="ARBA" id="ARBA00023268"/>
    </source>
</evidence>
<dbReference type="CDD" id="cd01284">
    <property type="entry name" value="Riboflavin_deaminase-reductase"/>
    <property type="match status" value="1"/>
</dbReference>
<dbReference type="InterPro" id="IPR011549">
    <property type="entry name" value="RibD_C"/>
</dbReference>
<evidence type="ECO:0000313" key="18">
    <source>
        <dbReference type="EMBL" id="CUU04323.1"/>
    </source>
</evidence>
<keyword evidence="9 13" id="KW-0862">Zinc</keyword>
<dbReference type="SUPFAM" id="SSF53597">
    <property type="entry name" value="Dihydrofolate reductase-like"/>
    <property type="match status" value="1"/>
</dbReference>
<keyword evidence="11 13" id="KW-0560">Oxidoreductase</keyword>
<comment type="pathway">
    <text evidence="3 13">Cofactor biosynthesis; riboflavin biosynthesis; 5-amino-6-(D-ribitylamino)uracil from GTP: step 3/4.</text>
</comment>
<dbReference type="Gene3D" id="3.40.140.10">
    <property type="entry name" value="Cytidine Deaminase, domain 2"/>
    <property type="match status" value="1"/>
</dbReference>
<dbReference type="Pfam" id="PF00383">
    <property type="entry name" value="dCMP_cyt_deam_1"/>
    <property type="match status" value="1"/>
</dbReference>
<comment type="similarity">
    <text evidence="5 13">In the C-terminal section; belongs to the HTP reductase family.</text>
</comment>
<evidence type="ECO:0000256" key="11">
    <source>
        <dbReference type="ARBA" id="ARBA00023002"/>
    </source>
</evidence>
<dbReference type="PANTHER" id="PTHR38011:SF7">
    <property type="entry name" value="2,5-DIAMINO-6-RIBOSYLAMINO-4(3H)-PYRIMIDINONE 5'-PHOSPHATE REDUCTASE"/>
    <property type="match status" value="1"/>
</dbReference>
<protein>
    <recommendedName>
        <fullName evidence="13">Riboflavin biosynthesis protein RibD</fullName>
    </recommendedName>
    <domain>
        <recommendedName>
            <fullName evidence="13">Diaminohydroxyphosphoribosylaminopyrimidine deaminase</fullName>
            <shortName evidence="13">DRAP deaminase</shortName>
            <ecNumber evidence="13">3.5.4.26</ecNumber>
        </recommendedName>
        <alternativeName>
            <fullName evidence="13">Riboflavin-specific deaminase</fullName>
        </alternativeName>
    </domain>
    <domain>
        <recommendedName>
            <fullName evidence="13">5-amino-6-(5-phosphoribosylamino)uracil reductase</fullName>
            <ecNumber evidence="13">1.1.1.193</ecNumber>
        </recommendedName>
        <alternativeName>
            <fullName evidence="13">HTP reductase</fullName>
        </alternativeName>
    </domain>
</protein>
<dbReference type="NCBIfam" id="TIGR00326">
    <property type="entry name" value="eubact_ribD"/>
    <property type="match status" value="1"/>
</dbReference>
<evidence type="ECO:0000256" key="14">
    <source>
        <dbReference type="PIRSR" id="PIRSR006769-1"/>
    </source>
</evidence>
<comment type="similarity">
    <text evidence="4 13">In the N-terminal section; belongs to the cytidine and deoxycytidylate deaminase family.</text>
</comment>
<dbReference type="GO" id="GO:0008270">
    <property type="term" value="F:zinc ion binding"/>
    <property type="evidence" value="ECO:0007669"/>
    <property type="project" value="InterPro"/>
</dbReference>
<feature type="binding site" evidence="15">
    <location>
        <position position="204"/>
    </location>
    <ligand>
        <name>NADP(+)</name>
        <dbReference type="ChEBI" id="CHEBI:58349"/>
    </ligand>
</feature>
<dbReference type="FunFam" id="3.40.140.10:FF:000025">
    <property type="entry name" value="Riboflavin biosynthesis protein RibD"/>
    <property type="match status" value="1"/>
</dbReference>
<dbReference type="EC" id="1.1.1.193" evidence="13"/>
<sequence>MPAKIGIEKKDEFYIARCFQLALKGKGYVSPNPMVGCVIVKDNKIIGEGYHEKYGEAHAEVNAIKNATESVEGATLYVNLEPCVHYGKTPPCVDLIIESKIKRVVISTIDPNPLVNGKGIEKLKNAGIEVTVGVLEKDAKKLNEFFFKYITQGIPFVGLKIAQTIDAKIADIEGNSKWITNEQSLHYVHQLRHEYDAVLIGSRTAKLDNPNLTVRLVEGRNPYRIVLDSTLSLPLELNIFSDSNKDKTIVFTSAESFREKKEKIEKLDSLGIKVIPVKSSRKKLDLKEVLEKLAQLEIASVLVEGGGKIFTEFLKRKLADKVYVFIAPKILGKGIQSIGDIGIKSIKEIITLKDISIQNFGDDVLITGYLRTD</sequence>
<evidence type="ECO:0000256" key="7">
    <source>
        <dbReference type="ARBA" id="ARBA00022723"/>
    </source>
</evidence>
<evidence type="ECO:0000256" key="13">
    <source>
        <dbReference type="PIRNR" id="PIRNR006769"/>
    </source>
</evidence>
<dbReference type="PANTHER" id="PTHR38011">
    <property type="entry name" value="DIHYDROFOLATE REDUCTASE FAMILY PROTEIN (AFU_ORTHOLOGUE AFUA_8G06820)"/>
    <property type="match status" value="1"/>
</dbReference>
<evidence type="ECO:0000313" key="19">
    <source>
        <dbReference type="Proteomes" id="UP000320623"/>
    </source>
</evidence>
<comment type="cofactor">
    <cofactor evidence="13 16">
        <name>Zn(2+)</name>
        <dbReference type="ChEBI" id="CHEBI:29105"/>
    </cofactor>
    <text evidence="13 16">Binds 1 zinc ion.</text>
</comment>
<comment type="catalytic activity">
    <reaction evidence="13">
        <text>2,5-diamino-6-hydroxy-4-(5-phosphoribosylamino)-pyrimidine + H2O + H(+) = 5-amino-6-(5-phospho-D-ribosylamino)uracil + NH4(+)</text>
        <dbReference type="Rhea" id="RHEA:21868"/>
        <dbReference type="ChEBI" id="CHEBI:15377"/>
        <dbReference type="ChEBI" id="CHEBI:15378"/>
        <dbReference type="ChEBI" id="CHEBI:28938"/>
        <dbReference type="ChEBI" id="CHEBI:58453"/>
        <dbReference type="ChEBI" id="CHEBI:58614"/>
        <dbReference type="EC" id="3.5.4.26"/>
    </reaction>
</comment>
<dbReference type="PROSITE" id="PS51747">
    <property type="entry name" value="CYT_DCMP_DEAMINASES_2"/>
    <property type="match status" value="1"/>
</dbReference>
<dbReference type="GO" id="GO:0009231">
    <property type="term" value="P:riboflavin biosynthetic process"/>
    <property type="evidence" value="ECO:0007669"/>
    <property type="project" value="UniProtKB-UniPathway"/>
</dbReference>
<dbReference type="InterPro" id="IPR016193">
    <property type="entry name" value="Cytidine_deaminase-like"/>
</dbReference>
<evidence type="ECO:0000256" key="8">
    <source>
        <dbReference type="ARBA" id="ARBA00022801"/>
    </source>
</evidence>
<feature type="active site" description="Proton donor" evidence="14">
    <location>
        <position position="60"/>
    </location>
</feature>
<dbReference type="PIRSF" id="PIRSF006769">
    <property type="entry name" value="RibD"/>
    <property type="match status" value="1"/>
</dbReference>
<dbReference type="Gene3D" id="3.40.430.10">
    <property type="entry name" value="Dihydrofolate Reductase, subunit A"/>
    <property type="match status" value="1"/>
</dbReference>
<dbReference type="Pfam" id="PF01872">
    <property type="entry name" value="RibD_C"/>
    <property type="match status" value="1"/>
</dbReference>
<dbReference type="Proteomes" id="UP000320623">
    <property type="component" value="Unassembled WGS sequence"/>
</dbReference>
<feature type="binding site" evidence="15">
    <location>
        <position position="212"/>
    </location>
    <ligand>
        <name>substrate</name>
    </ligand>
</feature>
<evidence type="ECO:0000256" key="16">
    <source>
        <dbReference type="PIRSR" id="PIRSR006769-3"/>
    </source>
</evidence>
<dbReference type="GO" id="GO:0050661">
    <property type="term" value="F:NADP binding"/>
    <property type="evidence" value="ECO:0007669"/>
    <property type="project" value="InterPro"/>
</dbReference>
<evidence type="ECO:0000259" key="17">
    <source>
        <dbReference type="PROSITE" id="PS51747"/>
    </source>
</evidence>
<dbReference type="PROSITE" id="PS00903">
    <property type="entry name" value="CYT_DCMP_DEAMINASES_1"/>
    <property type="match status" value="1"/>
</dbReference>
<name>A0A0S4N179_9BACT</name>
<evidence type="ECO:0000256" key="6">
    <source>
        <dbReference type="ARBA" id="ARBA00022619"/>
    </source>
</evidence>
<dbReference type="NCBIfam" id="TIGR00227">
    <property type="entry name" value="ribD_Cterm"/>
    <property type="match status" value="1"/>
</dbReference>
<feature type="binding site" evidence="15">
    <location>
        <position position="162"/>
    </location>
    <ligand>
        <name>NADP(+)</name>
        <dbReference type="ChEBI" id="CHEBI:58349"/>
    </ligand>
</feature>
<evidence type="ECO:0000256" key="4">
    <source>
        <dbReference type="ARBA" id="ARBA00005259"/>
    </source>
</evidence>
<keyword evidence="10 13" id="KW-0521">NADP</keyword>
<dbReference type="InterPro" id="IPR016192">
    <property type="entry name" value="APOBEC/CMP_deaminase_Zn-bd"/>
</dbReference>
<keyword evidence="6 13" id="KW-0686">Riboflavin biosynthesis</keyword>
<keyword evidence="19" id="KW-1185">Reference proteome</keyword>
<feature type="binding site" evidence="15">
    <location>
        <position position="215"/>
    </location>
    <ligand>
        <name>substrate</name>
    </ligand>
</feature>
<feature type="binding site" evidence="15">
    <location>
        <position position="304"/>
    </location>
    <ligand>
        <name>substrate</name>
    </ligand>
</feature>
<comment type="catalytic activity">
    <reaction evidence="13">
        <text>5-amino-6-(5-phospho-D-ribitylamino)uracil + NADP(+) = 5-amino-6-(5-phospho-D-ribosylamino)uracil + NADPH + H(+)</text>
        <dbReference type="Rhea" id="RHEA:17845"/>
        <dbReference type="ChEBI" id="CHEBI:15378"/>
        <dbReference type="ChEBI" id="CHEBI:57783"/>
        <dbReference type="ChEBI" id="CHEBI:58349"/>
        <dbReference type="ChEBI" id="CHEBI:58421"/>
        <dbReference type="ChEBI" id="CHEBI:58453"/>
        <dbReference type="EC" id="1.1.1.193"/>
    </reaction>
</comment>
<feature type="binding site" evidence="15">
    <location>
        <position position="178"/>
    </location>
    <ligand>
        <name>NADP(+)</name>
        <dbReference type="ChEBI" id="CHEBI:58349"/>
    </ligand>
</feature>
<evidence type="ECO:0000256" key="2">
    <source>
        <dbReference type="ARBA" id="ARBA00004882"/>
    </source>
</evidence>
<feature type="binding site" evidence="16">
    <location>
        <position position="92"/>
    </location>
    <ligand>
        <name>Zn(2+)</name>
        <dbReference type="ChEBI" id="CHEBI:29105"/>
        <note>catalytic</note>
    </ligand>
</feature>
<dbReference type="AlphaFoldDB" id="A0A0S4N179"/>
<feature type="binding site" evidence="15">
    <location>
        <position position="192"/>
    </location>
    <ligand>
        <name>substrate</name>
    </ligand>
</feature>
<comment type="pathway">
    <text evidence="2 13">Cofactor biosynthesis; riboflavin biosynthesis; 5-amino-6-(D-ribitylamino)uracil from GTP: step 2/4.</text>
</comment>
<dbReference type="EMBL" id="FAOO01000005">
    <property type="protein sequence ID" value="CUU04323.1"/>
    <property type="molecule type" value="Genomic_DNA"/>
</dbReference>
<comment type="function">
    <text evidence="1 13">Converts 2,5-diamino-6-(ribosylamino)-4(3h)-pyrimidinone 5'-phosphate into 5-amino-6-(ribosylamino)-2,4(1h,3h)-pyrimidinedione 5'-phosphate.</text>
</comment>
<organism evidence="18 19">
    <name type="scientific">Candidatus Thermokryptus mobilis</name>
    <dbReference type="NCBI Taxonomy" id="1643428"/>
    <lineage>
        <taxon>Bacteria</taxon>
        <taxon>Pseudomonadati</taxon>
        <taxon>Candidatus Kryptoniota</taxon>
        <taxon>Candidatus Thermokryptus</taxon>
    </lineage>
</organism>
<dbReference type="OrthoDB" id="9800865at2"/>
<dbReference type="InterPro" id="IPR024072">
    <property type="entry name" value="DHFR-like_dom_sf"/>
</dbReference>
<dbReference type="InterPro" id="IPR050765">
    <property type="entry name" value="Riboflavin_Biosynth_HTPR"/>
</dbReference>
<evidence type="ECO:0000256" key="5">
    <source>
        <dbReference type="ARBA" id="ARBA00007417"/>
    </source>
</evidence>
<evidence type="ECO:0000256" key="1">
    <source>
        <dbReference type="ARBA" id="ARBA00002151"/>
    </source>
</evidence>
<evidence type="ECO:0000256" key="15">
    <source>
        <dbReference type="PIRSR" id="PIRSR006769-2"/>
    </source>
</evidence>
<feature type="binding site" evidence="15">
    <location>
        <position position="229"/>
    </location>
    <ligand>
        <name>NADP(+)</name>
        <dbReference type="ChEBI" id="CHEBI:58349"/>
    </ligand>
</feature>
<feature type="binding site" evidence="15">
    <location>
        <position position="208"/>
    </location>
    <ligand>
        <name>NADP(+)</name>
        <dbReference type="ChEBI" id="CHEBI:58349"/>
    </ligand>
</feature>
<reference evidence="19" key="1">
    <citation type="submission" date="2015-11" db="EMBL/GenBank/DDBJ databases">
        <authorList>
            <person name="Varghese N."/>
        </authorList>
    </citation>
    <scope>NUCLEOTIDE SEQUENCE [LARGE SCALE GENOMIC DNA]</scope>
</reference>
<dbReference type="STRING" id="1643428.GCA_001442855_00941"/>
<proteinExistence type="inferred from homology"/>